<dbReference type="Pfam" id="PF14279">
    <property type="entry name" value="HNH_5"/>
    <property type="match status" value="1"/>
</dbReference>
<dbReference type="PANTHER" id="PTHR33877:SF2">
    <property type="entry name" value="OS07G0170200 PROTEIN"/>
    <property type="match status" value="1"/>
</dbReference>
<sequence>MTTVLVLNASYERLHYVSLPHAVRMLVRQVAVVEEVAAGRALGPWPRPKVVRLLRYVAMRWRHRTRPSWSRRALLTRDGHTCAYCGARASTVDHVLPRSRGGSDSWLNTVAACQRCNHRKRDRTPAEAGMPLQIRPFEPTWEQVLAA</sequence>
<dbReference type="PANTHER" id="PTHR33877">
    <property type="entry name" value="SLL1193 PROTEIN"/>
    <property type="match status" value="1"/>
</dbReference>
<gene>
    <name evidence="2" type="ORF">LR394_35820</name>
</gene>
<dbReference type="Proteomes" id="UP001138997">
    <property type="component" value="Unassembled WGS sequence"/>
</dbReference>
<dbReference type="SMART" id="SM00507">
    <property type="entry name" value="HNHc"/>
    <property type="match status" value="1"/>
</dbReference>
<evidence type="ECO:0000313" key="2">
    <source>
        <dbReference type="EMBL" id="MCD5316279.1"/>
    </source>
</evidence>
<keyword evidence="3" id="KW-1185">Reference proteome</keyword>
<proteinExistence type="predicted"/>
<reference evidence="2" key="1">
    <citation type="submission" date="2021-11" db="EMBL/GenBank/DDBJ databases">
        <title>Streptomyces corallinus and Kineosporia corallina sp. nov., two new coral-derived marine actinobacteria.</title>
        <authorList>
            <person name="Buangrab K."/>
            <person name="Sutthacheep M."/>
            <person name="Yeemin T."/>
            <person name="Harunari E."/>
            <person name="Igarashi Y."/>
            <person name="Sripreechasak P."/>
            <person name="Kanchanasin P."/>
            <person name="Tanasupawat S."/>
            <person name="Phongsopitanun W."/>
        </authorList>
    </citation>
    <scope>NUCLEOTIDE SEQUENCE</scope>
    <source>
        <strain evidence="2">JCM 31032</strain>
    </source>
</reference>
<dbReference type="InterPro" id="IPR003615">
    <property type="entry name" value="HNH_nuc"/>
</dbReference>
<comment type="caution">
    <text evidence="2">The sequence shown here is derived from an EMBL/GenBank/DDBJ whole genome shotgun (WGS) entry which is preliminary data.</text>
</comment>
<dbReference type="Gene3D" id="1.10.30.50">
    <property type="match status" value="1"/>
</dbReference>
<feature type="domain" description="HNH nuclease" evidence="1">
    <location>
        <begin position="69"/>
        <end position="118"/>
    </location>
</feature>
<dbReference type="InterPro" id="IPR052892">
    <property type="entry name" value="NA-targeting_endonuclease"/>
</dbReference>
<name>A0A9X1NMJ6_9ACTN</name>
<evidence type="ECO:0000259" key="1">
    <source>
        <dbReference type="SMART" id="SM00507"/>
    </source>
</evidence>
<dbReference type="RefSeq" id="WP_231449132.1">
    <property type="nucleotide sequence ID" value="NZ_JAJOMB010000028.1"/>
</dbReference>
<dbReference type="InterPro" id="IPR029471">
    <property type="entry name" value="HNH_5"/>
</dbReference>
<dbReference type="CDD" id="cd00085">
    <property type="entry name" value="HNHc"/>
    <property type="match status" value="1"/>
</dbReference>
<accession>A0A9X1NMJ6</accession>
<dbReference type="AlphaFoldDB" id="A0A9X1NMJ6"/>
<dbReference type="EMBL" id="JAJOMB010000028">
    <property type="protein sequence ID" value="MCD5316279.1"/>
    <property type="molecule type" value="Genomic_DNA"/>
</dbReference>
<dbReference type="GO" id="GO:0004519">
    <property type="term" value="F:endonuclease activity"/>
    <property type="evidence" value="ECO:0007669"/>
    <property type="project" value="UniProtKB-KW"/>
</dbReference>
<keyword evidence="2" id="KW-0540">Nuclease</keyword>
<keyword evidence="2" id="KW-0255">Endonuclease</keyword>
<keyword evidence="2" id="KW-0378">Hydrolase</keyword>
<protein>
    <submittedName>
        <fullName evidence="2">HNH endonuclease</fullName>
    </submittedName>
</protein>
<evidence type="ECO:0000313" key="3">
    <source>
        <dbReference type="Proteomes" id="UP001138997"/>
    </source>
</evidence>
<organism evidence="2 3">
    <name type="scientific">Kineosporia babensis</name>
    <dbReference type="NCBI Taxonomy" id="499548"/>
    <lineage>
        <taxon>Bacteria</taxon>
        <taxon>Bacillati</taxon>
        <taxon>Actinomycetota</taxon>
        <taxon>Actinomycetes</taxon>
        <taxon>Kineosporiales</taxon>
        <taxon>Kineosporiaceae</taxon>
        <taxon>Kineosporia</taxon>
    </lineage>
</organism>